<keyword evidence="8" id="KW-1185">Reference proteome</keyword>
<reference evidence="7 8" key="1">
    <citation type="submission" date="2021-03" db="EMBL/GenBank/DDBJ databases">
        <title>Genomic Encyclopedia of Type Strains, Phase IV (KMG-IV): sequencing the most valuable type-strain genomes for metagenomic binning, comparative biology and taxonomic classification.</title>
        <authorList>
            <person name="Goeker M."/>
        </authorList>
    </citation>
    <scope>NUCLEOTIDE SEQUENCE [LARGE SCALE GENOMIC DNA]</scope>
    <source>
        <strain evidence="7 8">DSM 24004</strain>
    </source>
</reference>
<comment type="caution">
    <text evidence="7">The sequence shown here is derived from an EMBL/GenBank/DDBJ whole genome shotgun (WGS) entry which is preliminary data.</text>
</comment>
<name>A0ABS4GAU3_9FIRM</name>
<feature type="transmembrane region" description="Helical" evidence="5">
    <location>
        <begin position="194"/>
        <end position="212"/>
    </location>
</feature>
<dbReference type="InterPro" id="IPR051533">
    <property type="entry name" value="WaaL-like"/>
</dbReference>
<evidence type="ECO:0000259" key="6">
    <source>
        <dbReference type="Pfam" id="PF04932"/>
    </source>
</evidence>
<evidence type="ECO:0000256" key="4">
    <source>
        <dbReference type="ARBA" id="ARBA00023136"/>
    </source>
</evidence>
<organism evidence="7 8">
    <name type="scientific">Sedimentibacter acidaminivorans</name>
    <dbReference type="NCBI Taxonomy" id="913099"/>
    <lineage>
        <taxon>Bacteria</taxon>
        <taxon>Bacillati</taxon>
        <taxon>Bacillota</taxon>
        <taxon>Tissierellia</taxon>
        <taxon>Sedimentibacter</taxon>
    </lineage>
</organism>
<feature type="transmembrane region" description="Helical" evidence="5">
    <location>
        <begin position="28"/>
        <end position="47"/>
    </location>
</feature>
<dbReference type="EMBL" id="JAGGKS010000002">
    <property type="protein sequence ID" value="MBP1924803.1"/>
    <property type="molecule type" value="Genomic_DNA"/>
</dbReference>
<feature type="transmembrane region" description="Helical" evidence="5">
    <location>
        <begin position="93"/>
        <end position="115"/>
    </location>
</feature>
<evidence type="ECO:0000256" key="3">
    <source>
        <dbReference type="ARBA" id="ARBA00022989"/>
    </source>
</evidence>
<feature type="transmembrane region" description="Helical" evidence="5">
    <location>
        <begin position="59"/>
        <end position="81"/>
    </location>
</feature>
<feature type="transmembrane region" description="Helical" evidence="5">
    <location>
        <begin position="263"/>
        <end position="282"/>
    </location>
</feature>
<evidence type="ECO:0000256" key="5">
    <source>
        <dbReference type="SAM" id="Phobius"/>
    </source>
</evidence>
<dbReference type="RefSeq" id="WP_209510570.1">
    <property type="nucleotide sequence ID" value="NZ_JAGGKS010000002.1"/>
</dbReference>
<feature type="transmembrane region" description="Helical" evidence="5">
    <location>
        <begin position="121"/>
        <end position="140"/>
    </location>
</feature>
<keyword evidence="4 5" id="KW-0472">Membrane</keyword>
<dbReference type="Pfam" id="PF04932">
    <property type="entry name" value="Wzy_C"/>
    <property type="match status" value="1"/>
</dbReference>
<dbReference type="InterPro" id="IPR007016">
    <property type="entry name" value="O-antigen_ligase-rel_domated"/>
</dbReference>
<feature type="domain" description="O-antigen ligase-related" evidence="6">
    <location>
        <begin position="223"/>
        <end position="385"/>
    </location>
</feature>
<feature type="transmembrane region" description="Helical" evidence="5">
    <location>
        <begin position="147"/>
        <end position="164"/>
    </location>
</feature>
<feature type="transmembrane region" description="Helical" evidence="5">
    <location>
        <begin position="369"/>
        <end position="392"/>
    </location>
</feature>
<evidence type="ECO:0000313" key="8">
    <source>
        <dbReference type="Proteomes" id="UP001519342"/>
    </source>
</evidence>
<accession>A0ABS4GAU3</accession>
<sequence>MGLTDKEKLYISNESNTVITLIKEFKNIAKFTILIALAGIPLVFLPLGKEFDHFYLPKVVAMFILVFSFLSLFILNFKNVGKIIENDWIDKSLLIYFFLLIISVFFADNFYLAIFGSVDRLEGIITISMYMILFLIARYCSKTNDKFYLIILLTAILVSIYGIFQHFGLDPFIRDAIRTNWGYRSFSTMGNPNFLGTYLVLMIPISIYFFIIRKLKTGLLFYSILLYCLLCTSTRGSWLGSIASMVSFSSLHYYFYKIKKDELNRYIILLFLSIIIVLLYDFQTQGELLNRFLSITNDARILLTNGENSDYTGAHRGFIWKRVVELIKNRPIFGYGIENLGITFEKYYQKDMIGLWGNVINVDRAHNEYLHIAVSSGIPSLIAYLTFLTLILKNGLCKIRHDKYMLLLISSIIGYLVAAFFNISVVSVVYVYWIFLGLIATKVIN</sequence>
<evidence type="ECO:0000256" key="1">
    <source>
        <dbReference type="ARBA" id="ARBA00004141"/>
    </source>
</evidence>
<dbReference type="Proteomes" id="UP001519342">
    <property type="component" value="Unassembled WGS sequence"/>
</dbReference>
<comment type="subcellular location">
    <subcellularLocation>
        <location evidence="1">Membrane</location>
        <topology evidence="1">Multi-pass membrane protein</topology>
    </subcellularLocation>
</comment>
<gene>
    <name evidence="7" type="ORF">J2Z76_000660</name>
</gene>
<dbReference type="PANTHER" id="PTHR37422">
    <property type="entry name" value="TEICHURONIC ACID BIOSYNTHESIS PROTEIN TUAE"/>
    <property type="match status" value="1"/>
</dbReference>
<proteinExistence type="predicted"/>
<keyword evidence="3 5" id="KW-1133">Transmembrane helix</keyword>
<feature type="transmembrane region" description="Helical" evidence="5">
    <location>
        <begin position="219"/>
        <end position="235"/>
    </location>
</feature>
<protein>
    <submittedName>
        <fullName evidence="7">Inorganic carbon (HCO3(-)) transporter</fullName>
    </submittedName>
</protein>
<dbReference type="PANTHER" id="PTHR37422:SF13">
    <property type="entry name" value="LIPOPOLYSACCHARIDE BIOSYNTHESIS PROTEIN PA4999-RELATED"/>
    <property type="match status" value="1"/>
</dbReference>
<evidence type="ECO:0000313" key="7">
    <source>
        <dbReference type="EMBL" id="MBP1924803.1"/>
    </source>
</evidence>
<keyword evidence="2 5" id="KW-0812">Transmembrane</keyword>
<evidence type="ECO:0000256" key="2">
    <source>
        <dbReference type="ARBA" id="ARBA00022692"/>
    </source>
</evidence>